<name>A0ABR9VDB1_9CYAN</name>
<accession>A0ABR9VDB1</accession>
<dbReference type="EMBL" id="JADEWB010000048">
    <property type="protein sequence ID" value="MBE9236483.1"/>
    <property type="molecule type" value="Genomic_DNA"/>
</dbReference>
<gene>
    <name evidence="1" type="ORF">IQ227_10730</name>
</gene>
<reference evidence="1 2" key="1">
    <citation type="submission" date="2020-10" db="EMBL/GenBank/DDBJ databases">
        <authorList>
            <person name="Castelo-Branco R."/>
            <person name="Eusebio N."/>
            <person name="Adriana R."/>
            <person name="Vieira A."/>
            <person name="Brugerolle De Fraissinette N."/>
            <person name="Rezende De Castro R."/>
            <person name="Schneider M.P."/>
            <person name="Vasconcelos V."/>
            <person name="Leao P.N."/>
        </authorList>
    </citation>
    <scope>NUCLEOTIDE SEQUENCE [LARGE SCALE GENOMIC DNA]</scope>
    <source>
        <strain evidence="1 2">LEGE 00250</strain>
    </source>
</reference>
<evidence type="ECO:0000313" key="1">
    <source>
        <dbReference type="EMBL" id="MBE9236483.1"/>
    </source>
</evidence>
<comment type="caution">
    <text evidence="1">The sequence shown here is derived from an EMBL/GenBank/DDBJ whole genome shotgun (WGS) entry which is preliminary data.</text>
</comment>
<sequence>MSKIILDPTGSYPPKNHYTVISTEVEWLKNFTLEHEYYLIQGKALCKWTEEWLRVWNKLDLIVDTKQPQINNKQDFTETVIVNCVGKCEGLKPGELTITIHNYDTITLINLQLKINELPNFQNVKLSEFTIPPQDQIIHQITISEYPQLPPDKNTITIPLSGKISFGFNDDHLGESKLGYDSYLTIKQIYNSGFQGDLDDF</sequence>
<keyword evidence="2" id="KW-1185">Reference proteome</keyword>
<evidence type="ECO:0000313" key="2">
    <source>
        <dbReference type="Proteomes" id="UP000606776"/>
    </source>
</evidence>
<organism evidence="1 2">
    <name type="scientific">Sphaerospermopsis aphanizomenoides LEGE 00250</name>
    <dbReference type="NCBI Taxonomy" id="2777972"/>
    <lineage>
        <taxon>Bacteria</taxon>
        <taxon>Bacillati</taxon>
        <taxon>Cyanobacteriota</taxon>
        <taxon>Cyanophyceae</taxon>
        <taxon>Nostocales</taxon>
        <taxon>Aphanizomenonaceae</taxon>
        <taxon>Sphaerospermopsis</taxon>
        <taxon>Sphaerospermopsis aphanizomenoides</taxon>
    </lineage>
</organism>
<protein>
    <submittedName>
        <fullName evidence="1">Uncharacterized protein</fullName>
    </submittedName>
</protein>
<dbReference type="RefSeq" id="WP_193942697.1">
    <property type="nucleotide sequence ID" value="NZ_JADEWB010000048.1"/>
</dbReference>
<proteinExistence type="predicted"/>
<dbReference type="Proteomes" id="UP000606776">
    <property type="component" value="Unassembled WGS sequence"/>
</dbReference>